<proteinExistence type="predicted"/>
<keyword evidence="2" id="KW-1185">Reference proteome</keyword>
<dbReference type="AlphaFoldDB" id="A0AAE0NYH7"/>
<reference evidence="1" key="1">
    <citation type="journal article" date="2023" name="Mol. Phylogenet. Evol.">
        <title>Genome-scale phylogeny and comparative genomics of the fungal order Sordariales.</title>
        <authorList>
            <person name="Hensen N."/>
            <person name="Bonometti L."/>
            <person name="Westerberg I."/>
            <person name="Brannstrom I.O."/>
            <person name="Guillou S."/>
            <person name="Cros-Aarteil S."/>
            <person name="Calhoun S."/>
            <person name="Haridas S."/>
            <person name="Kuo A."/>
            <person name="Mondo S."/>
            <person name="Pangilinan J."/>
            <person name="Riley R."/>
            <person name="LaButti K."/>
            <person name="Andreopoulos B."/>
            <person name="Lipzen A."/>
            <person name="Chen C."/>
            <person name="Yan M."/>
            <person name="Daum C."/>
            <person name="Ng V."/>
            <person name="Clum A."/>
            <person name="Steindorff A."/>
            <person name="Ohm R.A."/>
            <person name="Martin F."/>
            <person name="Silar P."/>
            <person name="Natvig D.O."/>
            <person name="Lalanne C."/>
            <person name="Gautier V."/>
            <person name="Ament-Velasquez S.L."/>
            <person name="Kruys A."/>
            <person name="Hutchinson M.I."/>
            <person name="Powell A.J."/>
            <person name="Barry K."/>
            <person name="Miller A.N."/>
            <person name="Grigoriev I.V."/>
            <person name="Debuchy R."/>
            <person name="Gladieux P."/>
            <person name="Hiltunen Thoren M."/>
            <person name="Johannesson H."/>
        </authorList>
    </citation>
    <scope>NUCLEOTIDE SEQUENCE</scope>
    <source>
        <strain evidence="1">CBS 232.78</strain>
    </source>
</reference>
<gene>
    <name evidence="1" type="ORF">B0H63DRAFT_519260</name>
</gene>
<dbReference type="EMBL" id="JAULSW010000002">
    <property type="protein sequence ID" value="KAK3390026.1"/>
    <property type="molecule type" value="Genomic_DNA"/>
</dbReference>
<accession>A0AAE0NYH7</accession>
<evidence type="ECO:0000313" key="1">
    <source>
        <dbReference type="EMBL" id="KAK3390026.1"/>
    </source>
</evidence>
<name>A0AAE0NYH7_9PEZI</name>
<reference evidence="1" key="2">
    <citation type="submission" date="2023-06" db="EMBL/GenBank/DDBJ databases">
        <authorList>
            <consortium name="Lawrence Berkeley National Laboratory"/>
            <person name="Haridas S."/>
            <person name="Hensen N."/>
            <person name="Bonometti L."/>
            <person name="Westerberg I."/>
            <person name="Brannstrom I.O."/>
            <person name="Guillou S."/>
            <person name="Cros-Aarteil S."/>
            <person name="Calhoun S."/>
            <person name="Kuo A."/>
            <person name="Mondo S."/>
            <person name="Pangilinan J."/>
            <person name="Riley R."/>
            <person name="LaButti K."/>
            <person name="Andreopoulos B."/>
            <person name="Lipzen A."/>
            <person name="Chen C."/>
            <person name="Yanf M."/>
            <person name="Daum C."/>
            <person name="Ng V."/>
            <person name="Clum A."/>
            <person name="Steindorff A."/>
            <person name="Ohm R."/>
            <person name="Martin F."/>
            <person name="Silar P."/>
            <person name="Natvig D."/>
            <person name="Lalanne C."/>
            <person name="Gautier V."/>
            <person name="Ament-velasquez S.L."/>
            <person name="Kruys A."/>
            <person name="Hutchinson M.I."/>
            <person name="Powell A.J."/>
            <person name="Barry K."/>
            <person name="Miller A.N."/>
            <person name="Grigoriev I.V."/>
            <person name="Debuchy R."/>
            <person name="Gladieux P."/>
            <person name="Thoren M.H."/>
            <person name="Johannesson H."/>
        </authorList>
    </citation>
    <scope>NUCLEOTIDE SEQUENCE</scope>
    <source>
        <strain evidence="1">CBS 232.78</strain>
    </source>
</reference>
<organism evidence="1 2">
    <name type="scientific">Podospora didyma</name>
    <dbReference type="NCBI Taxonomy" id="330526"/>
    <lineage>
        <taxon>Eukaryota</taxon>
        <taxon>Fungi</taxon>
        <taxon>Dikarya</taxon>
        <taxon>Ascomycota</taxon>
        <taxon>Pezizomycotina</taxon>
        <taxon>Sordariomycetes</taxon>
        <taxon>Sordariomycetidae</taxon>
        <taxon>Sordariales</taxon>
        <taxon>Podosporaceae</taxon>
        <taxon>Podospora</taxon>
    </lineage>
</organism>
<dbReference type="Proteomes" id="UP001285441">
    <property type="component" value="Unassembled WGS sequence"/>
</dbReference>
<evidence type="ECO:0000313" key="2">
    <source>
        <dbReference type="Proteomes" id="UP001285441"/>
    </source>
</evidence>
<sequence>MAEQELEEYQQLVRDNSGVEAFLASLNSLGGPAWRQPGFPSWSWFGWQAEAGMGLDWLKPGIKGSTERHGWQVEHGGEFLPLGELIAPFRQTLDVVDGNYIIPTVWLYIGPSYKKDGRDVCGLYFSEADMNEHLSGGHQDLLLGDIELAKNFREQQQALRRMEFAVISQYYSFGLPPTQENLRDLTVQVARPSVKGRNTARRAWNMMLIQTNDKGLSERVQVCTVSLRFSGRCPTQTKGSILEFPLASFGQHLLAWANESRCFFFDPPRVLDVGVSTRFIILVSANESVIVASSPSVANEGTQSSPTVEKEKP</sequence>
<comment type="caution">
    <text evidence="1">The sequence shown here is derived from an EMBL/GenBank/DDBJ whole genome shotgun (WGS) entry which is preliminary data.</text>
</comment>
<protein>
    <submittedName>
        <fullName evidence="1">Uncharacterized protein</fullName>
    </submittedName>
</protein>